<dbReference type="Proteomes" id="UP000035760">
    <property type="component" value="Unassembled WGS sequence"/>
</dbReference>
<keyword evidence="8" id="KW-1185">Reference proteome</keyword>
<protein>
    <submittedName>
        <fullName evidence="7">Oxidoreductase, FAD-binding family protein</fullName>
    </submittedName>
</protein>
<evidence type="ECO:0000313" key="8">
    <source>
        <dbReference type="Proteomes" id="UP000035760"/>
    </source>
</evidence>
<dbReference type="Pfam" id="PF01266">
    <property type="entry name" value="DAO"/>
    <property type="match status" value="1"/>
</dbReference>
<dbReference type="Gene3D" id="3.50.50.60">
    <property type="entry name" value="FAD/NAD(P)-binding domain"/>
    <property type="match status" value="1"/>
</dbReference>
<dbReference type="PANTHER" id="PTHR43104:SF4">
    <property type="entry name" value="L-2-HYDROXYGLUTARATE DEHYDROGENASE, MITOCHONDRIAL"/>
    <property type="match status" value="1"/>
</dbReference>
<evidence type="ECO:0000313" key="7">
    <source>
        <dbReference type="EMBL" id="CDI01591.1"/>
    </source>
</evidence>
<evidence type="ECO:0000259" key="6">
    <source>
        <dbReference type="Pfam" id="PF01266"/>
    </source>
</evidence>
<proteinExistence type="inferred from homology"/>
<sequence>METVDTVVVGAGVVGLAVARALAQTGREVLILEADERFGAQTSARNSEVIHAGLYYPPGSLKARLCVQGKALLYGYCAERGIAHQRIGKLLVACDANEVAALASYAERAAANGVMLRPLDAAQISQLEPAVRAVAGLYSESTGILDSHALMLTLLADAERAGATLVTRAPVVAGTVDADGITLCIGGAEPYELRCRQLVNSAGLGAQSLARFLVGLPPERIPPTFYAKGHYFLFNGRSPFRHLVYPMPDAAGLGIHVTLDLGGQCKFGPDVSGWPVMVDYRFETGLEEKFYRAIRRYYPDLADGMLRPGYTGIRPKITGPAQAAGDFVIQGPAVHGVTGLVNLFGIESPGLTAALAIAREVVKRLEAPSR</sequence>
<accession>W6M299</accession>
<comment type="cofactor">
    <cofactor evidence="1">
        <name>FAD</name>
        <dbReference type="ChEBI" id="CHEBI:57692"/>
    </cofactor>
</comment>
<reference evidence="7" key="2">
    <citation type="submission" date="2014-03" db="EMBL/GenBank/DDBJ databases">
        <title>Candidatus Competibacter-lineage genomes retrieved from metagenomes reveal functional metabolic diversity.</title>
        <authorList>
            <person name="McIlroy S.J."/>
            <person name="Albertsen M."/>
            <person name="Andresen E.K."/>
            <person name="Saunders A.M."/>
            <person name="Kristiansen R."/>
            <person name="Stokholm-Bjerregaard M."/>
            <person name="Nielsen K.L."/>
            <person name="Nielsen P.H."/>
        </authorList>
    </citation>
    <scope>NUCLEOTIDE SEQUENCE</scope>
    <source>
        <strain evidence="7">Run_A_D11</strain>
    </source>
</reference>
<dbReference type="InterPro" id="IPR006076">
    <property type="entry name" value="FAD-dep_OxRdtase"/>
</dbReference>
<keyword evidence="4" id="KW-0560">Oxidoreductase</keyword>
<organism evidence="7 8">
    <name type="scientific">Candidatus Competibacter denitrificans Run_A_D11</name>
    <dbReference type="NCBI Taxonomy" id="1400863"/>
    <lineage>
        <taxon>Bacteria</taxon>
        <taxon>Pseudomonadati</taxon>
        <taxon>Pseudomonadota</taxon>
        <taxon>Gammaproteobacteria</taxon>
        <taxon>Candidatus Competibacteraceae</taxon>
        <taxon>Candidatus Competibacter</taxon>
    </lineage>
</organism>
<keyword evidence="3" id="KW-0274">FAD</keyword>
<dbReference type="SUPFAM" id="SSF51905">
    <property type="entry name" value="FAD/NAD(P)-binding domain"/>
    <property type="match status" value="1"/>
</dbReference>
<dbReference type="EMBL" id="CBTJ020000022">
    <property type="protein sequence ID" value="CDI01591.1"/>
    <property type="molecule type" value="Genomic_DNA"/>
</dbReference>
<comment type="similarity">
    <text evidence="5">Belongs to the L2HGDH family.</text>
</comment>
<evidence type="ECO:0000256" key="4">
    <source>
        <dbReference type="ARBA" id="ARBA00023002"/>
    </source>
</evidence>
<evidence type="ECO:0000256" key="2">
    <source>
        <dbReference type="ARBA" id="ARBA00022630"/>
    </source>
</evidence>
<dbReference type="GO" id="GO:0047545">
    <property type="term" value="F:(S)-2-hydroxyglutarate dehydrogenase activity"/>
    <property type="evidence" value="ECO:0007669"/>
    <property type="project" value="TreeGrafter"/>
</dbReference>
<name>W6M299_9GAMM</name>
<evidence type="ECO:0000256" key="5">
    <source>
        <dbReference type="ARBA" id="ARBA00037941"/>
    </source>
</evidence>
<dbReference type="STRING" id="1400863.BN873_170007"/>
<dbReference type="Gene3D" id="3.30.9.10">
    <property type="entry name" value="D-Amino Acid Oxidase, subunit A, domain 2"/>
    <property type="match status" value="1"/>
</dbReference>
<dbReference type="PANTHER" id="PTHR43104">
    <property type="entry name" value="L-2-HYDROXYGLUTARATE DEHYDROGENASE, MITOCHONDRIAL"/>
    <property type="match status" value="1"/>
</dbReference>
<dbReference type="AlphaFoldDB" id="W6M299"/>
<comment type="caution">
    <text evidence="7">The sequence shown here is derived from an EMBL/GenBank/DDBJ whole genome shotgun (WGS) entry which is preliminary data.</text>
</comment>
<dbReference type="OrthoDB" id="9801699at2"/>
<reference evidence="7" key="1">
    <citation type="submission" date="2013-07" db="EMBL/GenBank/DDBJ databases">
        <authorList>
            <person name="McIlroy S."/>
        </authorList>
    </citation>
    <scope>NUCLEOTIDE SEQUENCE [LARGE SCALE GENOMIC DNA]</scope>
    <source>
        <strain evidence="7">Run_A_D11</strain>
    </source>
</reference>
<gene>
    <name evidence="7" type="ORF">BN873_170007</name>
</gene>
<evidence type="ECO:0000256" key="1">
    <source>
        <dbReference type="ARBA" id="ARBA00001974"/>
    </source>
</evidence>
<dbReference type="InterPro" id="IPR036188">
    <property type="entry name" value="FAD/NAD-bd_sf"/>
</dbReference>
<evidence type="ECO:0000256" key="3">
    <source>
        <dbReference type="ARBA" id="ARBA00022827"/>
    </source>
</evidence>
<feature type="domain" description="FAD dependent oxidoreductase" evidence="6">
    <location>
        <begin position="5"/>
        <end position="363"/>
    </location>
</feature>
<keyword evidence="2" id="KW-0285">Flavoprotein</keyword>